<dbReference type="Pfam" id="PF14011">
    <property type="entry name" value="ESX-1_EspG"/>
    <property type="match status" value="1"/>
</dbReference>
<dbReference type="InterPro" id="IPR025734">
    <property type="entry name" value="EspG"/>
</dbReference>
<keyword evidence="4" id="KW-0143">Chaperone</keyword>
<reference evidence="6" key="1">
    <citation type="submission" date="2015-03" db="EMBL/GenBank/DDBJ databases">
        <authorList>
            <consortium name="Pathogen Informatics"/>
        </authorList>
    </citation>
    <scope>NUCLEOTIDE SEQUENCE [LARGE SCALE GENOMIC DNA]</scope>
    <source>
        <strain evidence="6">NCTC11134</strain>
    </source>
</reference>
<comment type="subcellular location">
    <subcellularLocation>
        <location evidence="1">Cytoplasm</location>
    </subcellularLocation>
</comment>
<dbReference type="Proteomes" id="UP000057820">
    <property type="component" value="Chromosome 1"/>
</dbReference>
<sequence length="266" mass="30172">MNRTWEFTDLEFRVLCERYGDSRIPEPLTYLARIRYAEDYDRAKFEVWERLRANADPDLREIIPILIRPEVSVRVLTWYDRGRDDPALWVRARGGRTGARGYLVVQKPGETVEHSGGYVIHDCGPRGLAEAIVRLLPPGVEAGRAGSIPVVAEHVDDLESYGGVRSLVTDDRDDSGIARSRRFFETPAERTGAVTVHQGHSRYGPRGIIEHILLWRDLPGDGRYVIELPSAAPMAVGMGRKWLTKKIDDAVETMLDRTESHWELRG</sequence>
<organism evidence="5 6">
    <name type="scientific">Nocardia farcinica</name>
    <dbReference type="NCBI Taxonomy" id="37329"/>
    <lineage>
        <taxon>Bacteria</taxon>
        <taxon>Bacillati</taxon>
        <taxon>Actinomycetota</taxon>
        <taxon>Actinomycetes</taxon>
        <taxon>Mycobacteriales</taxon>
        <taxon>Nocardiaceae</taxon>
        <taxon>Nocardia</taxon>
    </lineage>
</organism>
<evidence type="ECO:0000313" key="5">
    <source>
        <dbReference type="EMBL" id="CRY79080.1"/>
    </source>
</evidence>
<gene>
    <name evidence="5" type="ORF">ERS450000_03310</name>
</gene>
<evidence type="ECO:0008006" key="7">
    <source>
        <dbReference type="Google" id="ProtNLM"/>
    </source>
</evidence>
<dbReference type="AlphaFoldDB" id="A0A0H5NTJ8"/>
<evidence type="ECO:0000256" key="1">
    <source>
        <dbReference type="ARBA" id="ARBA00004496"/>
    </source>
</evidence>
<evidence type="ECO:0000256" key="3">
    <source>
        <dbReference type="ARBA" id="ARBA00022490"/>
    </source>
</evidence>
<dbReference type="KEGG" id="nfr:ERS450000_03310"/>
<dbReference type="EMBL" id="LN868938">
    <property type="protein sequence ID" value="CRY79080.1"/>
    <property type="molecule type" value="Genomic_DNA"/>
</dbReference>
<evidence type="ECO:0000256" key="2">
    <source>
        <dbReference type="ARBA" id="ARBA00006411"/>
    </source>
</evidence>
<proteinExistence type="inferred from homology"/>
<accession>A0A0H5NTJ8</accession>
<protein>
    <recommendedName>
        <fullName evidence="7">ESX secretion-associated protein EspG</fullName>
    </recommendedName>
</protein>
<evidence type="ECO:0000256" key="4">
    <source>
        <dbReference type="ARBA" id="ARBA00023186"/>
    </source>
</evidence>
<comment type="similarity">
    <text evidence="2">Belongs to the EspG family.</text>
</comment>
<name>A0A0H5NTJ8_NOCFR</name>
<dbReference type="RefSeq" id="WP_060593124.1">
    <property type="nucleotide sequence ID" value="NZ_CP031418.1"/>
</dbReference>
<keyword evidence="3" id="KW-0963">Cytoplasm</keyword>
<evidence type="ECO:0000313" key="6">
    <source>
        <dbReference type="Proteomes" id="UP000057820"/>
    </source>
</evidence>